<reference evidence="1" key="2">
    <citation type="submission" date="2015-07" db="EMBL/GenBank/DDBJ databases">
        <authorList>
            <person name="Noorani M."/>
        </authorList>
    </citation>
    <scope>NUCLEOTIDE SEQUENCE</scope>
    <source>
        <strain evidence="1">Yugu1</strain>
    </source>
</reference>
<sequence>MQQWYRIPAPLGNVERVAFGFSMEREGCTLQAF</sequence>
<proteinExistence type="predicted"/>
<protein>
    <submittedName>
        <fullName evidence="1">Uncharacterized protein</fullName>
    </submittedName>
</protein>
<gene>
    <name evidence="1" type="ORF">SETIT_1G115900v2</name>
</gene>
<name>A0A368PJM0_SETIT</name>
<reference evidence="1" key="1">
    <citation type="journal article" date="2012" name="Nat. Biotechnol.">
        <title>Reference genome sequence of the model plant Setaria.</title>
        <authorList>
            <person name="Bennetzen J.L."/>
            <person name="Schmutz J."/>
            <person name="Wang H."/>
            <person name="Percifield R."/>
            <person name="Hawkins J."/>
            <person name="Pontaroli A.C."/>
            <person name="Estep M."/>
            <person name="Feng L."/>
            <person name="Vaughn J.N."/>
            <person name="Grimwood J."/>
            <person name="Jenkins J."/>
            <person name="Barry K."/>
            <person name="Lindquist E."/>
            <person name="Hellsten U."/>
            <person name="Deshpande S."/>
            <person name="Wang X."/>
            <person name="Wu X."/>
            <person name="Mitros T."/>
            <person name="Triplett J."/>
            <person name="Yang X."/>
            <person name="Ye C.Y."/>
            <person name="Mauro-Herrera M."/>
            <person name="Wang L."/>
            <person name="Li P."/>
            <person name="Sharma M."/>
            <person name="Sharma R."/>
            <person name="Ronald P.C."/>
            <person name="Panaud O."/>
            <person name="Kellogg E.A."/>
            <person name="Brutnell T.P."/>
            <person name="Doust A.N."/>
            <person name="Tuskan G.A."/>
            <person name="Rokhsar D."/>
            <person name="Devos K.M."/>
        </authorList>
    </citation>
    <scope>NUCLEOTIDE SEQUENCE [LARGE SCALE GENOMIC DNA]</scope>
    <source>
        <strain evidence="1">Yugu1</strain>
    </source>
</reference>
<accession>A0A368PJM0</accession>
<dbReference type="AlphaFoldDB" id="A0A368PJM0"/>
<organism evidence="1">
    <name type="scientific">Setaria italica</name>
    <name type="common">Foxtail millet</name>
    <name type="synonym">Panicum italicum</name>
    <dbReference type="NCBI Taxonomy" id="4555"/>
    <lineage>
        <taxon>Eukaryota</taxon>
        <taxon>Viridiplantae</taxon>
        <taxon>Streptophyta</taxon>
        <taxon>Embryophyta</taxon>
        <taxon>Tracheophyta</taxon>
        <taxon>Spermatophyta</taxon>
        <taxon>Magnoliopsida</taxon>
        <taxon>Liliopsida</taxon>
        <taxon>Poales</taxon>
        <taxon>Poaceae</taxon>
        <taxon>PACMAD clade</taxon>
        <taxon>Panicoideae</taxon>
        <taxon>Panicodae</taxon>
        <taxon>Paniceae</taxon>
        <taxon>Cenchrinae</taxon>
        <taxon>Setaria</taxon>
    </lineage>
</organism>
<evidence type="ECO:0000313" key="1">
    <source>
        <dbReference type="EMBL" id="RCV05852.1"/>
    </source>
</evidence>
<dbReference type="EMBL" id="CM003528">
    <property type="protein sequence ID" value="RCV05852.1"/>
    <property type="molecule type" value="Genomic_DNA"/>
</dbReference>